<evidence type="ECO:0000256" key="4">
    <source>
        <dbReference type="PROSITE-ProRule" id="PRU00176"/>
    </source>
</evidence>
<dbReference type="InterPro" id="IPR035979">
    <property type="entry name" value="RBD_domain_sf"/>
</dbReference>
<dbReference type="GeneID" id="77725477"/>
<dbReference type="GO" id="GO:0003723">
    <property type="term" value="F:RNA binding"/>
    <property type="evidence" value="ECO:0007669"/>
    <property type="project" value="UniProtKB-UniRule"/>
</dbReference>
<dbReference type="InterPro" id="IPR000504">
    <property type="entry name" value="RRM_dom"/>
</dbReference>
<reference evidence="7" key="1">
    <citation type="journal article" date="2022" name="G3 (Bethesda)">
        <title>High quality genome of the basidiomycete yeast Dioszegia hungarica PDD-24b-2 isolated from cloud water.</title>
        <authorList>
            <person name="Jarrige D."/>
            <person name="Haridas S."/>
            <person name="Bleykasten-Grosshans C."/>
            <person name="Joly M."/>
            <person name="Nadalig T."/>
            <person name="Sancelme M."/>
            <person name="Vuilleumier S."/>
            <person name="Grigoriev I.V."/>
            <person name="Amato P."/>
            <person name="Bringel F."/>
        </authorList>
    </citation>
    <scope>NUCLEOTIDE SEQUENCE</scope>
    <source>
        <strain evidence="7">PDD-24b-2</strain>
    </source>
</reference>
<keyword evidence="8" id="KW-1185">Reference proteome</keyword>
<feature type="region of interest" description="Disordered" evidence="5">
    <location>
        <begin position="94"/>
        <end position="116"/>
    </location>
</feature>
<sequence length="232" mass="26355">MSDTVTKRLHIGGLTPNITPTHLRDRFKIFGQVDEVEQLQPDALGQPRPFAYLTMQITPAQLKRCMNILSGSMYRGTQLRIAEAKPRFSERLAAEANPPARQIEKEQVSKRKRARREMGLEVGKEAQDMGVVTEDNYKRSKFWKVADDHLIRPLAIRPTHPLPPPVIQPAQLAKKESKAGPSKPVKRNPPNRQRRRVIDPFLWQPTHLSGSTLEGSGGRKTDGEWVFEEVDE</sequence>
<dbReference type="CDD" id="cd12226">
    <property type="entry name" value="RRM_NOL8"/>
    <property type="match status" value="1"/>
</dbReference>
<dbReference type="PANTHER" id="PTHR48029:SF1">
    <property type="entry name" value="NUCLEOLAR PROTEIN 8"/>
    <property type="match status" value="1"/>
</dbReference>
<keyword evidence="2 4" id="KW-0694">RNA-binding</keyword>
<dbReference type="Proteomes" id="UP001164286">
    <property type="component" value="Unassembled WGS sequence"/>
</dbReference>
<gene>
    <name evidence="7" type="ORF">MKK02DRAFT_20557</name>
</gene>
<dbReference type="EMBL" id="JAKWFO010000014">
    <property type="protein sequence ID" value="KAI9632786.1"/>
    <property type="molecule type" value="Genomic_DNA"/>
</dbReference>
<dbReference type="GO" id="GO:0005730">
    <property type="term" value="C:nucleolus"/>
    <property type="evidence" value="ECO:0007669"/>
    <property type="project" value="UniProtKB-SubCell"/>
</dbReference>
<evidence type="ECO:0000256" key="3">
    <source>
        <dbReference type="ARBA" id="ARBA00023242"/>
    </source>
</evidence>
<feature type="non-terminal residue" evidence="7">
    <location>
        <position position="1"/>
    </location>
</feature>
<evidence type="ECO:0000256" key="1">
    <source>
        <dbReference type="ARBA" id="ARBA00004604"/>
    </source>
</evidence>
<dbReference type="Pfam" id="PF00076">
    <property type="entry name" value="RRM_1"/>
    <property type="match status" value="1"/>
</dbReference>
<accession>A0AA38H4U7</accession>
<evidence type="ECO:0000256" key="5">
    <source>
        <dbReference type="SAM" id="MobiDB-lite"/>
    </source>
</evidence>
<dbReference type="AlphaFoldDB" id="A0AA38H4U7"/>
<feature type="domain" description="RRM" evidence="6">
    <location>
        <begin position="7"/>
        <end position="86"/>
    </location>
</feature>
<dbReference type="InterPro" id="IPR034138">
    <property type="entry name" value="NOP8_RRM"/>
</dbReference>
<evidence type="ECO:0000256" key="2">
    <source>
        <dbReference type="ARBA" id="ARBA00022884"/>
    </source>
</evidence>
<organism evidence="7 8">
    <name type="scientific">Dioszegia hungarica</name>
    <dbReference type="NCBI Taxonomy" id="4972"/>
    <lineage>
        <taxon>Eukaryota</taxon>
        <taxon>Fungi</taxon>
        <taxon>Dikarya</taxon>
        <taxon>Basidiomycota</taxon>
        <taxon>Agaricomycotina</taxon>
        <taxon>Tremellomycetes</taxon>
        <taxon>Tremellales</taxon>
        <taxon>Bulleribasidiaceae</taxon>
        <taxon>Dioszegia</taxon>
    </lineage>
</organism>
<dbReference type="RefSeq" id="XP_052942563.1">
    <property type="nucleotide sequence ID" value="XM_053086276.1"/>
</dbReference>
<evidence type="ECO:0000313" key="8">
    <source>
        <dbReference type="Proteomes" id="UP001164286"/>
    </source>
</evidence>
<evidence type="ECO:0000313" key="7">
    <source>
        <dbReference type="EMBL" id="KAI9632786.1"/>
    </source>
</evidence>
<dbReference type="SUPFAM" id="SSF54928">
    <property type="entry name" value="RNA-binding domain, RBD"/>
    <property type="match status" value="1"/>
</dbReference>
<keyword evidence="3" id="KW-0539">Nucleus</keyword>
<name>A0AA38H4U7_9TREE</name>
<protein>
    <recommendedName>
        <fullName evidence="6">RRM domain-containing protein</fullName>
    </recommendedName>
</protein>
<evidence type="ECO:0000259" key="6">
    <source>
        <dbReference type="PROSITE" id="PS50102"/>
    </source>
</evidence>
<feature type="region of interest" description="Disordered" evidence="5">
    <location>
        <begin position="156"/>
        <end position="232"/>
    </location>
</feature>
<dbReference type="PANTHER" id="PTHR48029">
    <property type="entry name" value="NUCLEOLAR PROTEIN 8"/>
    <property type="match status" value="1"/>
</dbReference>
<dbReference type="PROSITE" id="PS50102">
    <property type="entry name" value="RRM"/>
    <property type="match status" value="1"/>
</dbReference>
<dbReference type="InterPro" id="IPR012677">
    <property type="entry name" value="Nucleotide-bd_a/b_plait_sf"/>
</dbReference>
<comment type="caution">
    <text evidence="7">The sequence shown here is derived from an EMBL/GenBank/DDBJ whole genome shotgun (WGS) entry which is preliminary data.</text>
</comment>
<dbReference type="SMART" id="SM00360">
    <property type="entry name" value="RRM"/>
    <property type="match status" value="1"/>
</dbReference>
<dbReference type="Gene3D" id="3.30.70.330">
    <property type="match status" value="1"/>
</dbReference>
<comment type="subcellular location">
    <subcellularLocation>
        <location evidence="1">Nucleus</location>
        <location evidence="1">Nucleolus</location>
    </subcellularLocation>
</comment>
<proteinExistence type="predicted"/>